<proteinExistence type="predicted"/>
<dbReference type="InterPro" id="IPR003439">
    <property type="entry name" value="ABC_transporter-like_ATP-bd"/>
</dbReference>
<evidence type="ECO:0000259" key="5">
    <source>
        <dbReference type="PROSITE" id="PS50893"/>
    </source>
</evidence>
<sequence>MGESGSGKTTIARMLVGLECPTSGSITVLGRDRSRPARGSSERGSRAKELQIVFQDPYTSLDPQQSVRSAVDEVLRHHGGRTAPERAARLDELVDQVGLTMRQALARPRDLSGGQRQRVAIARALAAGPRVLVLDEAVSALDVSIQAQILNLLADIRAETGIAYLLISHDLAVVRQLCDTVLVLRRGRVVEQGDCARVLDDPAEAYTRALRAAVPVQGWRAAG</sequence>
<dbReference type="CDD" id="cd03257">
    <property type="entry name" value="ABC_NikE_OppD_transporters"/>
    <property type="match status" value="1"/>
</dbReference>
<organism evidence="6 7">
    <name type="scientific">Kitasatospora kazusensis</name>
    <dbReference type="NCBI Taxonomy" id="407974"/>
    <lineage>
        <taxon>Bacteria</taxon>
        <taxon>Bacillati</taxon>
        <taxon>Actinomycetota</taxon>
        <taxon>Actinomycetes</taxon>
        <taxon>Kitasatosporales</taxon>
        <taxon>Streptomycetaceae</taxon>
        <taxon>Kitasatospora</taxon>
    </lineage>
</organism>
<dbReference type="PROSITE" id="PS50893">
    <property type="entry name" value="ABC_TRANSPORTER_2"/>
    <property type="match status" value="1"/>
</dbReference>
<dbReference type="InterPro" id="IPR003593">
    <property type="entry name" value="AAA+_ATPase"/>
</dbReference>
<dbReference type="InterPro" id="IPR017871">
    <property type="entry name" value="ABC_transporter-like_CS"/>
</dbReference>
<evidence type="ECO:0000313" key="6">
    <source>
        <dbReference type="EMBL" id="GAA2136386.1"/>
    </source>
</evidence>
<dbReference type="PANTHER" id="PTHR43776">
    <property type="entry name" value="TRANSPORT ATP-BINDING PROTEIN"/>
    <property type="match status" value="1"/>
</dbReference>
<dbReference type="SMART" id="SM00382">
    <property type="entry name" value="AAA"/>
    <property type="match status" value="1"/>
</dbReference>
<dbReference type="PROSITE" id="PS00211">
    <property type="entry name" value="ABC_TRANSPORTER_1"/>
    <property type="match status" value="1"/>
</dbReference>
<gene>
    <name evidence="6" type="ORF">GCM10009760_15870</name>
</gene>
<protein>
    <recommendedName>
        <fullName evidence="5">ABC transporter domain-containing protein</fullName>
    </recommendedName>
</protein>
<evidence type="ECO:0000256" key="4">
    <source>
        <dbReference type="SAM" id="MobiDB-lite"/>
    </source>
</evidence>
<dbReference type="Proteomes" id="UP001422759">
    <property type="component" value="Unassembled WGS sequence"/>
</dbReference>
<feature type="region of interest" description="Disordered" evidence="4">
    <location>
        <begin position="27"/>
        <end position="48"/>
    </location>
</feature>
<feature type="compositionally biased region" description="Basic and acidic residues" evidence="4">
    <location>
        <begin position="30"/>
        <end position="48"/>
    </location>
</feature>
<accession>A0ABN2Z3X3</accession>
<keyword evidence="2" id="KW-0547">Nucleotide-binding</keyword>
<dbReference type="SUPFAM" id="SSF52540">
    <property type="entry name" value="P-loop containing nucleoside triphosphate hydrolases"/>
    <property type="match status" value="1"/>
</dbReference>
<evidence type="ECO:0000256" key="3">
    <source>
        <dbReference type="ARBA" id="ARBA00022840"/>
    </source>
</evidence>
<comment type="caution">
    <text evidence="6">The sequence shown here is derived from an EMBL/GenBank/DDBJ whole genome shotgun (WGS) entry which is preliminary data.</text>
</comment>
<evidence type="ECO:0000313" key="7">
    <source>
        <dbReference type="Proteomes" id="UP001422759"/>
    </source>
</evidence>
<feature type="domain" description="ABC transporter" evidence="5">
    <location>
        <begin position="1"/>
        <end position="211"/>
    </location>
</feature>
<keyword evidence="1" id="KW-0813">Transport</keyword>
<evidence type="ECO:0000256" key="2">
    <source>
        <dbReference type="ARBA" id="ARBA00022741"/>
    </source>
</evidence>
<evidence type="ECO:0000256" key="1">
    <source>
        <dbReference type="ARBA" id="ARBA00022448"/>
    </source>
</evidence>
<reference evidence="6 7" key="1">
    <citation type="journal article" date="2019" name="Int. J. Syst. Evol. Microbiol.">
        <title>The Global Catalogue of Microorganisms (GCM) 10K type strain sequencing project: providing services to taxonomists for standard genome sequencing and annotation.</title>
        <authorList>
            <consortium name="The Broad Institute Genomics Platform"/>
            <consortium name="The Broad Institute Genome Sequencing Center for Infectious Disease"/>
            <person name="Wu L."/>
            <person name="Ma J."/>
        </authorList>
    </citation>
    <scope>NUCLEOTIDE SEQUENCE [LARGE SCALE GENOMIC DNA]</scope>
    <source>
        <strain evidence="6 7">JCM 14560</strain>
    </source>
</reference>
<keyword evidence="3" id="KW-0067">ATP-binding</keyword>
<dbReference type="EMBL" id="BAAANT010000006">
    <property type="protein sequence ID" value="GAA2136386.1"/>
    <property type="molecule type" value="Genomic_DNA"/>
</dbReference>
<name>A0ABN2Z3X3_9ACTN</name>
<dbReference type="Gene3D" id="3.40.50.300">
    <property type="entry name" value="P-loop containing nucleotide triphosphate hydrolases"/>
    <property type="match status" value="1"/>
</dbReference>
<keyword evidence="7" id="KW-1185">Reference proteome</keyword>
<dbReference type="InterPro" id="IPR027417">
    <property type="entry name" value="P-loop_NTPase"/>
</dbReference>
<dbReference type="InterPro" id="IPR050319">
    <property type="entry name" value="ABC_transp_ATP-bind"/>
</dbReference>
<dbReference type="Pfam" id="PF00005">
    <property type="entry name" value="ABC_tran"/>
    <property type="match status" value="1"/>
</dbReference>